<gene>
    <name evidence="1" type="ORF">EC80_023180</name>
</gene>
<evidence type="ECO:0000313" key="2">
    <source>
        <dbReference type="Proteomes" id="UP000036847"/>
    </source>
</evidence>
<accession>A0AAE6EX65</accession>
<evidence type="ECO:0000313" key="1">
    <source>
        <dbReference type="EMBL" id="QCQ47763.1"/>
    </source>
</evidence>
<dbReference type="Proteomes" id="UP000036847">
    <property type="component" value="Plasmid pBFS01_1"/>
</dbReference>
<keyword evidence="1" id="KW-0614">Plasmid</keyword>
<reference evidence="1 2" key="1">
    <citation type="submission" date="2019-03" db="EMBL/GenBank/DDBJ databases">
        <title>Complete genome assembly of MDR B. fragilis.</title>
        <authorList>
            <person name="Sydenham T.V."/>
            <person name="Hasman H."/>
            <person name="Justesen U.S."/>
        </authorList>
    </citation>
    <scope>NUCLEOTIDE SEQUENCE [LARGE SCALE GENOMIC DNA]</scope>
    <source>
        <strain evidence="1 2">DCMSKEJBY0001B</strain>
        <plasmid evidence="1 2">pBFS01_1</plasmid>
    </source>
</reference>
<geneLocation type="plasmid" evidence="1 2">
    <name>pBFS01_1</name>
</geneLocation>
<sequence length="272" mass="31898">MLEYSYSRLCFKADIIESLDENDSFVVHTPDGTFQLTKAEFYRTFPKVPLTKSYKDRRLYSCKYPPKRILPFMISSVSKDLVGDKIKEKIKEIGILWRNSDNNPSIKDEIMRNWVRLINQWIEDKSMPLIVRKDTSKKGQSFLHPCGREIIISDNTFAIWVFGRVLKGETFTLSQLKRMLKSNEIPMVFMQTKEIKDKAKYSKPLGIYSLPDWKLCHIESIGLKTNKNIETLDIKTIKEHFRKYAGPDNMFVLPKEIGDLGEIEIFIEEQKR</sequence>
<proteinExistence type="predicted"/>
<protein>
    <submittedName>
        <fullName evidence="1">Uncharacterized protein</fullName>
    </submittedName>
</protein>
<name>A0AAE6EX65_BACFG</name>
<organism evidence="1 2">
    <name type="scientific">Bacteroides fragilis</name>
    <dbReference type="NCBI Taxonomy" id="817"/>
    <lineage>
        <taxon>Bacteria</taxon>
        <taxon>Pseudomonadati</taxon>
        <taxon>Bacteroidota</taxon>
        <taxon>Bacteroidia</taxon>
        <taxon>Bacteroidales</taxon>
        <taxon>Bacteroidaceae</taxon>
        <taxon>Bacteroides</taxon>
    </lineage>
</organism>
<dbReference type="AlphaFoldDB" id="A0AAE6EX65"/>
<dbReference type="EMBL" id="CP036547">
    <property type="protein sequence ID" value="QCQ47763.1"/>
    <property type="molecule type" value="Genomic_DNA"/>
</dbReference>